<evidence type="ECO:0000313" key="1">
    <source>
        <dbReference type="EMBL" id="MBW0505198.1"/>
    </source>
</evidence>
<comment type="caution">
    <text evidence="1">The sequence shown here is derived from an EMBL/GenBank/DDBJ whole genome shotgun (WGS) entry which is preliminary data.</text>
</comment>
<organism evidence="1 2">
    <name type="scientific">Austropuccinia psidii MF-1</name>
    <dbReference type="NCBI Taxonomy" id="1389203"/>
    <lineage>
        <taxon>Eukaryota</taxon>
        <taxon>Fungi</taxon>
        <taxon>Dikarya</taxon>
        <taxon>Basidiomycota</taxon>
        <taxon>Pucciniomycotina</taxon>
        <taxon>Pucciniomycetes</taxon>
        <taxon>Pucciniales</taxon>
        <taxon>Sphaerophragmiaceae</taxon>
        <taxon>Austropuccinia</taxon>
    </lineage>
</organism>
<protein>
    <recommendedName>
        <fullName evidence="3">Reverse transcriptase Ty1/copia-type domain-containing protein</fullName>
    </recommendedName>
</protein>
<evidence type="ECO:0000313" key="2">
    <source>
        <dbReference type="Proteomes" id="UP000765509"/>
    </source>
</evidence>
<dbReference type="OrthoDB" id="3344688at2759"/>
<accession>A0A9Q3DR05</accession>
<evidence type="ECO:0008006" key="3">
    <source>
        <dbReference type="Google" id="ProtNLM"/>
    </source>
</evidence>
<gene>
    <name evidence="1" type="ORF">O181_044913</name>
</gene>
<name>A0A9Q3DR05_9BASI</name>
<proteinExistence type="predicted"/>
<dbReference type="Proteomes" id="UP000765509">
    <property type="component" value="Unassembled WGS sequence"/>
</dbReference>
<keyword evidence="2" id="KW-1185">Reference proteome</keyword>
<sequence>MKTISLSQELYIKKILTEFKMMDCKFVATPIILGTRLVPSKQEYLRTHFESSLAMEGFMEALYPGRLRSRQRFPYQLLKPNSEAWWRIPRT</sequence>
<dbReference type="AlphaFoldDB" id="A0A9Q3DR05"/>
<dbReference type="EMBL" id="AVOT02018357">
    <property type="protein sequence ID" value="MBW0505198.1"/>
    <property type="molecule type" value="Genomic_DNA"/>
</dbReference>
<reference evidence="1" key="1">
    <citation type="submission" date="2021-03" db="EMBL/GenBank/DDBJ databases">
        <title>Draft genome sequence of rust myrtle Austropuccinia psidii MF-1, a brazilian biotype.</title>
        <authorList>
            <person name="Quecine M.C."/>
            <person name="Pachon D.M.R."/>
            <person name="Bonatelli M.L."/>
            <person name="Correr F.H."/>
            <person name="Franceschini L.M."/>
            <person name="Leite T.F."/>
            <person name="Margarido G.R.A."/>
            <person name="Almeida C.A."/>
            <person name="Ferrarezi J.A."/>
            <person name="Labate C.A."/>
        </authorList>
    </citation>
    <scope>NUCLEOTIDE SEQUENCE</scope>
    <source>
        <strain evidence="1">MF-1</strain>
    </source>
</reference>